<dbReference type="GO" id="GO:0005886">
    <property type="term" value="C:plasma membrane"/>
    <property type="evidence" value="ECO:0007669"/>
    <property type="project" value="UniProtKB-SubCell"/>
</dbReference>
<accession>A0A9D1UV45</accession>
<dbReference type="InterPro" id="IPR004681">
    <property type="entry name" value="TRAP_DctM"/>
</dbReference>
<evidence type="ECO:0000313" key="10">
    <source>
        <dbReference type="Proteomes" id="UP000824151"/>
    </source>
</evidence>
<dbReference type="Proteomes" id="UP000824151">
    <property type="component" value="Unassembled WGS sequence"/>
</dbReference>
<sequence>REPFSLKNSGTSFVKSFWALLAPVVILGGIYSGIFTPTEAAAIGCFYSLIVGVFIYREIDFTKLLRTLFESFKIAAGIMLIVGATQAFGWVLTREGLPQAAASFFTETVTSPTLFLLIAIVLFLIAGCFIDAVPNVLIFAPILTPVAAAYGIDLIHFGVVMVVAFCAGLLTPPVGVNLFVASEVGRTPLRVIIPYAWAFFGVIVATLILLALVPWFSLTLIS</sequence>
<dbReference type="PANTHER" id="PTHR33362:SF3">
    <property type="entry name" value="SIALIC ACID TRAP TRANSPORTER PERMEASE PROTEIN SIAT"/>
    <property type="match status" value="1"/>
</dbReference>
<keyword evidence="5 7" id="KW-1133">Transmembrane helix</keyword>
<keyword evidence="3" id="KW-0997">Cell inner membrane</keyword>
<comment type="subcellular location">
    <subcellularLocation>
        <location evidence="1">Cell inner membrane</location>
        <topology evidence="1">Multi-pass membrane protein</topology>
    </subcellularLocation>
</comment>
<reference evidence="9" key="2">
    <citation type="submission" date="2021-04" db="EMBL/GenBank/DDBJ databases">
        <authorList>
            <person name="Gilroy R."/>
        </authorList>
    </citation>
    <scope>NUCLEOTIDE SEQUENCE</scope>
    <source>
        <strain evidence="9">ChiHejej3B27-3195</strain>
    </source>
</reference>
<dbReference type="GO" id="GO:0022857">
    <property type="term" value="F:transmembrane transporter activity"/>
    <property type="evidence" value="ECO:0007669"/>
    <property type="project" value="TreeGrafter"/>
</dbReference>
<dbReference type="InterPro" id="IPR010656">
    <property type="entry name" value="DctM"/>
</dbReference>
<evidence type="ECO:0000256" key="1">
    <source>
        <dbReference type="ARBA" id="ARBA00004429"/>
    </source>
</evidence>
<evidence type="ECO:0000256" key="6">
    <source>
        <dbReference type="ARBA" id="ARBA00023136"/>
    </source>
</evidence>
<name>A0A9D1UV45_9MICC</name>
<evidence type="ECO:0000256" key="2">
    <source>
        <dbReference type="ARBA" id="ARBA00022475"/>
    </source>
</evidence>
<dbReference type="PANTHER" id="PTHR33362">
    <property type="entry name" value="SIALIC ACID TRAP TRANSPORTER PERMEASE PROTEIN SIAT-RELATED"/>
    <property type="match status" value="1"/>
</dbReference>
<feature type="transmembrane region" description="Helical" evidence="7">
    <location>
        <begin position="71"/>
        <end position="92"/>
    </location>
</feature>
<reference evidence="9" key="1">
    <citation type="journal article" date="2021" name="PeerJ">
        <title>Extensive microbial diversity within the chicken gut microbiome revealed by metagenomics and culture.</title>
        <authorList>
            <person name="Gilroy R."/>
            <person name="Ravi A."/>
            <person name="Getino M."/>
            <person name="Pursley I."/>
            <person name="Horton D.L."/>
            <person name="Alikhan N.F."/>
            <person name="Baker D."/>
            <person name="Gharbi K."/>
            <person name="Hall N."/>
            <person name="Watson M."/>
            <person name="Adriaenssens E.M."/>
            <person name="Foster-Nyarko E."/>
            <person name="Jarju S."/>
            <person name="Secka A."/>
            <person name="Antonio M."/>
            <person name="Oren A."/>
            <person name="Chaudhuri R.R."/>
            <person name="La Ragione R."/>
            <person name="Hildebrand F."/>
            <person name="Pallen M.J."/>
        </authorList>
    </citation>
    <scope>NUCLEOTIDE SEQUENCE</scope>
    <source>
        <strain evidence="9">ChiHejej3B27-3195</strain>
    </source>
</reference>
<gene>
    <name evidence="9" type="ORF">H9871_12495</name>
</gene>
<evidence type="ECO:0000256" key="7">
    <source>
        <dbReference type="SAM" id="Phobius"/>
    </source>
</evidence>
<dbReference type="Pfam" id="PF06808">
    <property type="entry name" value="DctM"/>
    <property type="match status" value="1"/>
</dbReference>
<evidence type="ECO:0000259" key="8">
    <source>
        <dbReference type="Pfam" id="PF06808"/>
    </source>
</evidence>
<feature type="domain" description="TRAP C4-dicarboxylate transport system permease DctM subunit" evidence="8">
    <location>
        <begin position="3"/>
        <end position="216"/>
    </location>
</feature>
<evidence type="ECO:0000256" key="5">
    <source>
        <dbReference type="ARBA" id="ARBA00022989"/>
    </source>
</evidence>
<keyword evidence="2" id="KW-1003">Cell membrane</keyword>
<feature type="non-terminal residue" evidence="9">
    <location>
        <position position="1"/>
    </location>
</feature>
<dbReference type="EMBL" id="DXGD01000464">
    <property type="protein sequence ID" value="HIX00948.1"/>
    <property type="molecule type" value="Genomic_DNA"/>
</dbReference>
<organism evidence="9 10">
    <name type="scientific">Candidatus Nesterenkonia stercoripullorum</name>
    <dbReference type="NCBI Taxonomy" id="2838701"/>
    <lineage>
        <taxon>Bacteria</taxon>
        <taxon>Bacillati</taxon>
        <taxon>Actinomycetota</taxon>
        <taxon>Actinomycetes</taxon>
        <taxon>Micrococcales</taxon>
        <taxon>Micrococcaceae</taxon>
        <taxon>Nesterenkonia</taxon>
    </lineage>
</organism>
<evidence type="ECO:0000256" key="3">
    <source>
        <dbReference type="ARBA" id="ARBA00022519"/>
    </source>
</evidence>
<protein>
    <submittedName>
        <fullName evidence="9">TRAP transporter large permease</fullName>
    </submittedName>
</protein>
<feature type="transmembrane region" description="Helical" evidence="7">
    <location>
        <begin position="158"/>
        <end position="180"/>
    </location>
</feature>
<evidence type="ECO:0000256" key="4">
    <source>
        <dbReference type="ARBA" id="ARBA00022692"/>
    </source>
</evidence>
<feature type="transmembrane region" description="Helical" evidence="7">
    <location>
        <begin position="136"/>
        <end position="152"/>
    </location>
</feature>
<feature type="transmembrane region" description="Helical" evidence="7">
    <location>
        <begin position="192"/>
        <end position="216"/>
    </location>
</feature>
<proteinExistence type="predicted"/>
<dbReference type="AlphaFoldDB" id="A0A9D1UV45"/>
<keyword evidence="6 7" id="KW-0472">Membrane</keyword>
<comment type="caution">
    <text evidence="9">The sequence shown here is derived from an EMBL/GenBank/DDBJ whole genome shotgun (WGS) entry which is preliminary data.</text>
</comment>
<keyword evidence="4 7" id="KW-0812">Transmembrane</keyword>
<feature type="transmembrane region" description="Helical" evidence="7">
    <location>
        <begin position="12"/>
        <end position="34"/>
    </location>
</feature>
<feature type="transmembrane region" description="Helical" evidence="7">
    <location>
        <begin position="112"/>
        <end position="129"/>
    </location>
</feature>
<feature type="transmembrane region" description="Helical" evidence="7">
    <location>
        <begin position="40"/>
        <end position="59"/>
    </location>
</feature>
<evidence type="ECO:0000313" key="9">
    <source>
        <dbReference type="EMBL" id="HIX00948.1"/>
    </source>
</evidence>